<evidence type="ECO:0000256" key="1">
    <source>
        <dbReference type="SAM" id="MobiDB-lite"/>
    </source>
</evidence>
<evidence type="ECO:0000313" key="4">
    <source>
        <dbReference type="Proteomes" id="UP001224412"/>
    </source>
</evidence>
<feature type="compositionally biased region" description="Polar residues" evidence="1">
    <location>
        <begin position="71"/>
        <end position="82"/>
    </location>
</feature>
<dbReference type="RefSeq" id="WP_126856794.1">
    <property type="nucleotide sequence ID" value="NZ_CP051667.1"/>
</dbReference>
<dbReference type="EMBL" id="JASNUQ010000010">
    <property type="protein sequence ID" value="MDK4290492.1"/>
    <property type="molecule type" value="Genomic_DNA"/>
</dbReference>
<organism evidence="3 4">
    <name type="scientific">Corynebacterium pseudodiphtheriticum</name>
    <dbReference type="NCBI Taxonomy" id="37637"/>
    <lineage>
        <taxon>Bacteria</taxon>
        <taxon>Bacillati</taxon>
        <taxon>Actinomycetota</taxon>
        <taxon>Actinomycetes</taxon>
        <taxon>Mycobacteriales</taxon>
        <taxon>Corynebacteriaceae</taxon>
        <taxon>Corynebacterium</taxon>
    </lineage>
</organism>
<evidence type="ECO:0000313" key="2">
    <source>
        <dbReference type="EMBL" id="MDK4290492.1"/>
    </source>
</evidence>
<dbReference type="InterPro" id="IPR036388">
    <property type="entry name" value="WH-like_DNA-bd_sf"/>
</dbReference>
<keyword evidence="5" id="KW-1185">Reference proteome</keyword>
<dbReference type="Proteomes" id="UP001239759">
    <property type="component" value="Unassembled WGS sequence"/>
</dbReference>
<dbReference type="EMBL" id="JASNVH010000013">
    <property type="protein sequence ID" value="MDK4307627.1"/>
    <property type="molecule type" value="Genomic_DNA"/>
</dbReference>
<evidence type="ECO:0000313" key="3">
    <source>
        <dbReference type="EMBL" id="MDK4307627.1"/>
    </source>
</evidence>
<evidence type="ECO:0000313" key="5">
    <source>
        <dbReference type="Proteomes" id="UP001239759"/>
    </source>
</evidence>
<gene>
    <name evidence="2" type="ORF">QPX23_07120</name>
    <name evidence="3" type="ORF">QPX42_08760</name>
</gene>
<proteinExistence type="predicted"/>
<feature type="region of interest" description="Disordered" evidence="1">
    <location>
        <begin position="62"/>
        <end position="82"/>
    </location>
</feature>
<dbReference type="AlphaFoldDB" id="A0AAP4BRN0"/>
<dbReference type="Gene3D" id="1.10.10.10">
    <property type="entry name" value="Winged helix-like DNA-binding domain superfamily/Winged helix DNA-binding domain"/>
    <property type="match status" value="1"/>
</dbReference>
<protein>
    <submittedName>
        <fullName evidence="3">Uncharacterized protein</fullName>
    </submittedName>
</protein>
<name>A0AAP4BRN0_9CORY</name>
<comment type="caution">
    <text evidence="3">The sequence shown here is derived from an EMBL/GenBank/DDBJ whole genome shotgun (WGS) entry which is preliminary data.</text>
</comment>
<sequence length="82" mass="9019">MSTAQYDEATRARVLGLYYEAVAEESATKSAIRRKIGGMHDINPATLHNWISKAEAAEVEATTQTEQEKTLNSTSFVARTSN</sequence>
<accession>A0AAP4BRN0</accession>
<reference evidence="3 5" key="1">
    <citation type="submission" date="2023-05" db="EMBL/GenBank/DDBJ databases">
        <title>Metabolic capabilities are highly conserved among human nasal-associated Corynebacterium species in pangenomic analyses.</title>
        <authorList>
            <person name="Tran T.H."/>
            <person name="Roberts A.Q."/>
            <person name="Escapa I.F."/>
            <person name="Gao W."/>
            <person name="Conlan S."/>
            <person name="Kong H."/>
            <person name="Segre J.A."/>
            <person name="Kelly M.S."/>
            <person name="Lemon K.P."/>
        </authorList>
    </citation>
    <scope>NUCLEOTIDE SEQUENCE</scope>
    <source>
        <strain evidence="3">KPL2773</strain>
        <strain evidence="2 5">KPL3772</strain>
    </source>
</reference>
<dbReference type="Proteomes" id="UP001224412">
    <property type="component" value="Unassembled WGS sequence"/>
</dbReference>